<evidence type="ECO:0000313" key="1">
    <source>
        <dbReference type="EMBL" id="TWO69103.1"/>
    </source>
</evidence>
<keyword evidence="1" id="KW-0808">Transferase</keyword>
<comment type="caution">
    <text evidence="1">The sequence shown here is derived from an EMBL/GenBank/DDBJ whole genome shotgun (WGS) entry which is preliminary data.</text>
</comment>
<dbReference type="EMBL" id="VOBQ01000016">
    <property type="protein sequence ID" value="TWO69103.1"/>
    <property type="molecule type" value="Genomic_DNA"/>
</dbReference>
<dbReference type="AlphaFoldDB" id="A0A562ZKT9"/>
<protein>
    <submittedName>
        <fullName evidence="1">Methionyl-tRNA formyltransferase-like protein</fullName>
    </submittedName>
</protein>
<dbReference type="Proteomes" id="UP000318199">
    <property type="component" value="Unassembled WGS sequence"/>
</dbReference>
<accession>A0A562ZKT9</accession>
<gene>
    <name evidence="1" type="ORF">FN976_20420</name>
</gene>
<proteinExistence type="predicted"/>
<sequence>MREFPQILSDATAALGPEYFQVPIAGRQRPIYRERVYCYELYHQLRRRWPERTIYSLAGEIDKKGHPLIRGNRLDDLKPDLLVHDPGDMGGNFAVIEVKPAEASTRGFEKDLRTLGAFLAHGEYKLGILLVYGDESRAPRLAARVGQVLTEHPDQSIELWWHRAAKRCCSTNPFTLIFCCLAKSFLFDPLVSIRHNEVSNGPIRAPN</sequence>
<reference evidence="1 2" key="1">
    <citation type="submission" date="2019-07" db="EMBL/GenBank/DDBJ databases">
        <title>Caenimonas sedimenti sp. nov., isolated from activated sludge.</title>
        <authorList>
            <person name="Xu J."/>
        </authorList>
    </citation>
    <scope>NUCLEOTIDE SEQUENCE [LARGE SCALE GENOMIC DNA]</scope>
    <source>
        <strain evidence="1 2">HX-9-20</strain>
    </source>
</reference>
<dbReference type="GO" id="GO:0016740">
    <property type="term" value="F:transferase activity"/>
    <property type="evidence" value="ECO:0007669"/>
    <property type="project" value="UniProtKB-KW"/>
</dbReference>
<evidence type="ECO:0000313" key="2">
    <source>
        <dbReference type="Proteomes" id="UP000318199"/>
    </source>
</evidence>
<dbReference type="OrthoDB" id="8907997at2"/>
<keyword evidence="2" id="KW-1185">Reference proteome</keyword>
<organism evidence="1 2">
    <name type="scientific">Caenimonas sedimenti</name>
    <dbReference type="NCBI Taxonomy" id="2596921"/>
    <lineage>
        <taxon>Bacteria</taxon>
        <taxon>Pseudomonadati</taxon>
        <taxon>Pseudomonadota</taxon>
        <taxon>Betaproteobacteria</taxon>
        <taxon>Burkholderiales</taxon>
        <taxon>Comamonadaceae</taxon>
        <taxon>Caenimonas</taxon>
    </lineage>
</organism>
<name>A0A562ZKT9_9BURK</name>